<dbReference type="SUPFAM" id="SSF56112">
    <property type="entry name" value="Protein kinase-like (PK-like)"/>
    <property type="match status" value="1"/>
</dbReference>
<keyword evidence="2" id="KW-0723">Serine/threonine-protein kinase</keyword>
<dbReference type="Pfam" id="PF00400">
    <property type="entry name" value="WD40"/>
    <property type="match status" value="1"/>
</dbReference>
<comment type="catalytic activity">
    <reaction evidence="7">
        <text>L-threonyl-[protein] + ATP = O-phospho-L-threonyl-[protein] + ADP + H(+)</text>
        <dbReference type="Rhea" id="RHEA:46608"/>
        <dbReference type="Rhea" id="RHEA-COMP:11060"/>
        <dbReference type="Rhea" id="RHEA-COMP:11605"/>
        <dbReference type="ChEBI" id="CHEBI:15378"/>
        <dbReference type="ChEBI" id="CHEBI:30013"/>
        <dbReference type="ChEBI" id="CHEBI:30616"/>
        <dbReference type="ChEBI" id="CHEBI:61977"/>
        <dbReference type="ChEBI" id="CHEBI:456216"/>
        <dbReference type="EC" id="2.7.11.1"/>
    </reaction>
</comment>
<organism evidence="12 13">
    <name type="scientific">Ktedonosporobacter rubrisoli</name>
    <dbReference type="NCBI Taxonomy" id="2509675"/>
    <lineage>
        <taxon>Bacteria</taxon>
        <taxon>Bacillati</taxon>
        <taxon>Chloroflexota</taxon>
        <taxon>Ktedonobacteria</taxon>
        <taxon>Ktedonobacterales</taxon>
        <taxon>Ktedonosporobacteraceae</taxon>
        <taxon>Ktedonosporobacter</taxon>
    </lineage>
</organism>
<evidence type="ECO:0000313" key="13">
    <source>
        <dbReference type="Proteomes" id="UP000290365"/>
    </source>
</evidence>
<sequence length="724" mass="80793">MPGHLLYCSVCGAANNQEHTTCFVCHHPLTTGEEASEETLLHGRYRLLAQIGGGGFGVVYRAQDISNAHELVAIKQIKLSGLSTQQIIEATETFNRERVMLAALDYPRLPHLRDTFEDSEHWYLVMDYFAGKTLEHYLLEREHSLSASDSVIDEALHMGLQVCDILHYLHSRTPPVIFRDLKPSNIIRRDDSSYALVDFGIARHFKRASSRDTIPFGSPGYAAPEQYGRAQTDARADIYSLGVILHQMISGIDPTEAPLQFTPLSLSGPSLKSFEQLISHMVELQVDKRPASIAQVADRLREIQQERRGVNQRIWDPKQPPPPLDQLDRGDLPLYTPSGSAPGLAQQQMQMVHPQQKGRRIFLKRGIASIALAGVAGLVLEQGVEWWKESLSNDANDANLLLKHLVQEHRLASPIYQMSWSPDGNKLALAMNATVKILQPATSKKQSHAYQLPELGAQALSWSPDGDHLALSNDIDIQVWSMRAKKVVATYSAPKDEASKSSSIVYLAWSPDGQKLAAAHNGGSIKIWDVTQKKLHLAYQPSSEHSHLWLSWSPDGKYIVSGRNSGHISVWDTRNGNTLFQKDYHVWYSYPPMAAWSPGGSRLAVLAQEDIAIEVVDSQSGQRIFLCEWLYGDSNAALGSITWSPDGQYIAAHYMNDTKHTIQFWHASTGKQAGSYDASNTPFGDRSSYPEGLLWSPNSRFLVNFFQDKDAYTIQVLKAPEQKK</sequence>
<dbReference type="PROSITE" id="PS50011">
    <property type="entry name" value="PROTEIN_KINASE_DOM"/>
    <property type="match status" value="1"/>
</dbReference>
<dbReference type="PANTHER" id="PTHR24363">
    <property type="entry name" value="SERINE/THREONINE PROTEIN KINASE"/>
    <property type="match status" value="1"/>
</dbReference>
<feature type="binding site" evidence="10">
    <location>
        <position position="75"/>
    </location>
    <ligand>
        <name>ATP</name>
        <dbReference type="ChEBI" id="CHEBI:30616"/>
    </ligand>
</feature>
<dbReference type="Pfam" id="PF12894">
    <property type="entry name" value="ANAPC4_WD40"/>
    <property type="match status" value="1"/>
</dbReference>
<proteinExistence type="predicted"/>
<dbReference type="SMART" id="SM00320">
    <property type="entry name" value="WD40"/>
    <property type="match status" value="5"/>
</dbReference>
<dbReference type="SUPFAM" id="SSF82171">
    <property type="entry name" value="DPP6 N-terminal domain-like"/>
    <property type="match status" value="1"/>
</dbReference>
<dbReference type="Gene3D" id="3.30.200.20">
    <property type="entry name" value="Phosphorylase Kinase, domain 1"/>
    <property type="match status" value="1"/>
</dbReference>
<evidence type="ECO:0000256" key="5">
    <source>
        <dbReference type="ARBA" id="ARBA00022777"/>
    </source>
</evidence>
<evidence type="ECO:0000256" key="6">
    <source>
        <dbReference type="ARBA" id="ARBA00022840"/>
    </source>
</evidence>
<dbReference type="RefSeq" id="WP_129892318.1">
    <property type="nucleotide sequence ID" value="NZ_CP035758.1"/>
</dbReference>
<feature type="repeat" description="WD" evidence="9">
    <location>
        <begin position="550"/>
        <end position="581"/>
    </location>
</feature>
<dbReference type="Pfam" id="PF00069">
    <property type="entry name" value="Pkinase"/>
    <property type="match status" value="1"/>
</dbReference>
<dbReference type="Gene3D" id="2.130.10.10">
    <property type="entry name" value="YVTN repeat-like/Quinoprotein amine dehydrogenase"/>
    <property type="match status" value="2"/>
</dbReference>
<dbReference type="InterPro" id="IPR017441">
    <property type="entry name" value="Protein_kinase_ATP_BS"/>
</dbReference>
<evidence type="ECO:0000256" key="3">
    <source>
        <dbReference type="ARBA" id="ARBA00022679"/>
    </source>
</evidence>
<keyword evidence="9" id="KW-0853">WD repeat</keyword>
<dbReference type="PROSITE" id="PS50082">
    <property type="entry name" value="WD_REPEATS_2"/>
    <property type="match status" value="2"/>
</dbReference>
<dbReference type="InterPro" id="IPR001680">
    <property type="entry name" value="WD40_rpt"/>
</dbReference>
<keyword evidence="3" id="KW-0808">Transferase</keyword>
<evidence type="ECO:0000313" key="12">
    <source>
        <dbReference type="EMBL" id="QBD81257.1"/>
    </source>
</evidence>
<evidence type="ECO:0000256" key="9">
    <source>
        <dbReference type="PROSITE-ProRule" id="PRU00221"/>
    </source>
</evidence>
<evidence type="ECO:0000256" key="7">
    <source>
        <dbReference type="ARBA" id="ARBA00047899"/>
    </source>
</evidence>
<keyword evidence="4 10" id="KW-0547">Nucleotide-binding</keyword>
<dbReference type="EMBL" id="CP035758">
    <property type="protein sequence ID" value="QBD81257.1"/>
    <property type="molecule type" value="Genomic_DNA"/>
</dbReference>
<dbReference type="InterPro" id="IPR015943">
    <property type="entry name" value="WD40/YVTN_repeat-like_dom_sf"/>
</dbReference>
<dbReference type="Proteomes" id="UP000290365">
    <property type="component" value="Chromosome"/>
</dbReference>
<evidence type="ECO:0000256" key="1">
    <source>
        <dbReference type="ARBA" id="ARBA00012513"/>
    </source>
</evidence>
<dbReference type="OrthoDB" id="5632033at2"/>
<dbReference type="GO" id="GO:0005524">
    <property type="term" value="F:ATP binding"/>
    <property type="evidence" value="ECO:0007669"/>
    <property type="project" value="UniProtKB-UniRule"/>
</dbReference>
<dbReference type="InterPro" id="IPR000719">
    <property type="entry name" value="Prot_kinase_dom"/>
</dbReference>
<dbReference type="SMART" id="SM00220">
    <property type="entry name" value="S_TKc"/>
    <property type="match status" value="1"/>
</dbReference>
<name>A0A4P6JZK6_KTERU</name>
<dbReference type="CDD" id="cd14014">
    <property type="entry name" value="STKc_PknB_like"/>
    <property type="match status" value="1"/>
</dbReference>
<evidence type="ECO:0000256" key="8">
    <source>
        <dbReference type="ARBA" id="ARBA00048679"/>
    </source>
</evidence>
<reference evidence="12 13" key="1">
    <citation type="submission" date="2019-01" db="EMBL/GenBank/DDBJ databases">
        <title>Ktedonosporobacter rubrisoli SCAWS-G2.</title>
        <authorList>
            <person name="Huang Y."/>
            <person name="Yan B."/>
        </authorList>
    </citation>
    <scope>NUCLEOTIDE SEQUENCE [LARGE SCALE GENOMIC DNA]</scope>
    <source>
        <strain evidence="12 13">SCAWS-G2</strain>
    </source>
</reference>
<feature type="domain" description="Protein kinase" evidence="11">
    <location>
        <begin position="45"/>
        <end position="301"/>
    </location>
</feature>
<dbReference type="GO" id="GO:0004674">
    <property type="term" value="F:protein serine/threonine kinase activity"/>
    <property type="evidence" value="ECO:0007669"/>
    <property type="project" value="UniProtKB-KW"/>
</dbReference>
<keyword evidence="13" id="KW-1185">Reference proteome</keyword>
<dbReference type="Gene3D" id="1.10.510.10">
    <property type="entry name" value="Transferase(Phosphotransferase) domain 1"/>
    <property type="match status" value="1"/>
</dbReference>
<dbReference type="InterPro" id="IPR024977">
    <property type="entry name" value="Apc4-like_WD40_dom"/>
</dbReference>
<protein>
    <recommendedName>
        <fullName evidence="1">non-specific serine/threonine protein kinase</fullName>
        <ecNumber evidence="1">2.7.11.1</ecNumber>
    </recommendedName>
</protein>
<gene>
    <name evidence="12" type="ORF">EPA93_36885</name>
</gene>
<dbReference type="PANTHER" id="PTHR24363:SF0">
    <property type="entry name" value="SERINE_THREONINE KINASE LIKE DOMAIN CONTAINING 1"/>
    <property type="match status" value="1"/>
</dbReference>
<dbReference type="KEGG" id="kbs:EPA93_36885"/>
<keyword evidence="6 10" id="KW-0067">ATP-binding</keyword>
<dbReference type="InterPro" id="IPR011009">
    <property type="entry name" value="Kinase-like_dom_sf"/>
</dbReference>
<keyword evidence="5" id="KW-0418">Kinase</keyword>
<feature type="repeat" description="WD" evidence="9">
    <location>
        <begin position="497"/>
        <end position="538"/>
    </location>
</feature>
<evidence type="ECO:0000256" key="2">
    <source>
        <dbReference type="ARBA" id="ARBA00022527"/>
    </source>
</evidence>
<evidence type="ECO:0000259" key="11">
    <source>
        <dbReference type="PROSITE" id="PS50011"/>
    </source>
</evidence>
<evidence type="ECO:0000256" key="10">
    <source>
        <dbReference type="PROSITE-ProRule" id="PRU10141"/>
    </source>
</evidence>
<dbReference type="EC" id="2.7.11.1" evidence="1"/>
<comment type="catalytic activity">
    <reaction evidence="8">
        <text>L-seryl-[protein] + ATP = O-phospho-L-seryl-[protein] + ADP + H(+)</text>
        <dbReference type="Rhea" id="RHEA:17989"/>
        <dbReference type="Rhea" id="RHEA-COMP:9863"/>
        <dbReference type="Rhea" id="RHEA-COMP:11604"/>
        <dbReference type="ChEBI" id="CHEBI:15378"/>
        <dbReference type="ChEBI" id="CHEBI:29999"/>
        <dbReference type="ChEBI" id="CHEBI:30616"/>
        <dbReference type="ChEBI" id="CHEBI:83421"/>
        <dbReference type="ChEBI" id="CHEBI:456216"/>
        <dbReference type="EC" id="2.7.11.1"/>
    </reaction>
</comment>
<evidence type="ECO:0000256" key="4">
    <source>
        <dbReference type="ARBA" id="ARBA00022741"/>
    </source>
</evidence>
<dbReference type="PROSITE" id="PS50294">
    <property type="entry name" value="WD_REPEATS_REGION"/>
    <property type="match status" value="1"/>
</dbReference>
<dbReference type="AlphaFoldDB" id="A0A4P6JZK6"/>
<dbReference type="PROSITE" id="PS00107">
    <property type="entry name" value="PROTEIN_KINASE_ATP"/>
    <property type="match status" value="1"/>
</dbReference>
<accession>A0A4P6JZK6</accession>